<gene>
    <name evidence="2" type="ORF">KIL84_022761</name>
</gene>
<organism evidence="2 3">
    <name type="scientific">Mauremys mutica</name>
    <name type="common">yellowpond turtle</name>
    <dbReference type="NCBI Taxonomy" id="74926"/>
    <lineage>
        <taxon>Eukaryota</taxon>
        <taxon>Metazoa</taxon>
        <taxon>Chordata</taxon>
        <taxon>Craniata</taxon>
        <taxon>Vertebrata</taxon>
        <taxon>Euteleostomi</taxon>
        <taxon>Archelosauria</taxon>
        <taxon>Testudinata</taxon>
        <taxon>Testudines</taxon>
        <taxon>Cryptodira</taxon>
        <taxon>Durocryptodira</taxon>
        <taxon>Testudinoidea</taxon>
        <taxon>Geoemydidae</taxon>
        <taxon>Geoemydinae</taxon>
        <taxon>Mauremys</taxon>
    </lineage>
</organism>
<dbReference type="Proteomes" id="UP000827986">
    <property type="component" value="Unassembled WGS sequence"/>
</dbReference>
<protein>
    <submittedName>
        <fullName evidence="2">Uncharacterized protein</fullName>
    </submittedName>
</protein>
<name>A0A9D3WNS9_9SAUR</name>
<evidence type="ECO:0000313" key="2">
    <source>
        <dbReference type="EMBL" id="KAH1165202.1"/>
    </source>
</evidence>
<dbReference type="AlphaFoldDB" id="A0A9D3WNS9"/>
<keyword evidence="3" id="KW-1185">Reference proteome</keyword>
<comment type="caution">
    <text evidence="2">The sequence shown here is derived from an EMBL/GenBank/DDBJ whole genome shotgun (WGS) entry which is preliminary data.</text>
</comment>
<feature type="region of interest" description="Disordered" evidence="1">
    <location>
        <begin position="1"/>
        <end position="108"/>
    </location>
</feature>
<proteinExistence type="predicted"/>
<evidence type="ECO:0000256" key="1">
    <source>
        <dbReference type="SAM" id="MobiDB-lite"/>
    </source>
</evidence>
<dbReference type="EMBL" id="JAHDVG010000488">
    <property type="protein sequence ID" value="KAH1165202.1"/>
    <property type="molecule type" value="Genomic_DNA"/>
</dbReference>
<feature type="compositionally biased region" description="Basic and acidic residues" evidence="1">
    <location>
        <begin position="78"/>
        <end position="87"/>
    </location>
</feature>
<sequence length="123" mass="13496">MGCMARGLYPHLPPGQGSRPRGQRAQTLHPQPRANYSDPPKHHIPALNPVSARQGSQLPLHSGLSPGLTCLPGPLWENKAEETKPPQRSDTTGLTQWQEKGRGPWDVGQGWELRKCKAKIASQ</sequence>
<feature type="compositionally biased region" description="Polar residues" evidence="1">
    <location>
        <begin position="88"/>
        <end position="98"/>
    </location>
</feature>
<evidence type="ECO:0000313" key="3">
    <source>
        <dbReference type="Proteomes" id="UP000827986"/>
    </source>
</evidence>
<accession>A0A9D3WNS9</accession>
<reference evidence="2" key="1">
    <citation type="submission" date="2021-09" db="EMBL/GenBank/DDBJ databases">
        <title>The genome of Mauremys mutica provides insights into the evolution of semi-aquatic lifestyle.</title>
        <authorList>
            <person name="Gong S."/>
            <person name="Gao Y."/>
        </authorList>
    </citation>
    <scope>NUCLEOTIDE SEQUENCE</scope>
    <source>
        <strain evidence="2">MM-2020</strain>
        <tissue evidence="2">Muscle</tissue>
    </source>
</reference>